<dbReference type="RefSeq" id="WP_344944707.1">
    <property type="nucleotide sequence ID" value="NZ_BAAAZR010000018.1"/>
</dbReference>
<evidence type="ECO:0008006" key="3">
    <source>
        <dbReference type="Google" id="ProtNLM"/>
    </source>
</evidence>
<organism evidence="1 2">
    <name type="scientific">Sphaerisporangium flaviroseum</name>
    <dbReference type="NCBI Taxonomy" id="509199"/>
    <lineage>
        <taxon>Bacteria</taxon>
        <taxon>Bacillati</taxon>
        <taxon>Actinomycetota</taxon>
        <taxon>Actinomycetes</taxon>
        <taxon>Streptosporangiales</taxon>
        <taxon>Streptosporangiaceae</taxon>
        <taxon>Sphaerisporangium</taxon>
    </lineage>
</organism>
<name>A0ABP7INR5_9ACTN</name>
<reference evidence="2" key="1">
    <citation type="journal article" date="2019" name="Int. J. Syst. Evol. Microbiol.">
        <title>The Global Catalogue of Microorganisms (GCM) 10K type strain sequencing project: providing services to taxonomists for standard genome sequencing and annotation.</title>
        <authorList>
            <consortium name="The Broad Institute Genomics Platform"/>
            <consortium name="The Broad Institute Genome Sequencing Center for Infectious Disease"/>
            <person name="Wu L."/>
            <person name="Ma J."/>
        </authorList>
    </citation>
    <scope>NUCLEOTIDE SEQUENCE [LARGE SCALE GENOMIC DNA]</scope>
    <source>
        <strain evidence="2">JCM 16908</strain>
    </source>
</reference>
<accession>A0ABP7INR5</accession>
<dbReference type="Proteomes" id="UP001500888">
    <property type="component" value="Unassembled WGS sequence"/>
</dbReference>
<proteinExistence type="predicted"/>
<sequence length="94" mass="10001">MTPVLVTGLDRPLDPSWVEAGSAAEVERHARAGHTVAVTLSGDETTQLATAAVFAWLGARVFRTAHETQVRLALDMTESLAGRRPPALARRGLA</sequence>
<gene>
    <name evidence="1" type="ORF">GCM10022226_49590</name>
</gene>
<protein>
    <recommendedName>
        <fullName evidence="3">STAS domain-containing protein</fullName>
    </recommendedName>
</protein>
<comment type="caution">
    <text evidence="1">The sequence shown here is derived from an EMBL/GenBank/DDBJ whole genome shotgun (WGS) entry which is preliminary data.</text>
</comment>
<evidence type="ECO:0000313" key="1">
    <source>
        <dbReference type="EMBL" id="GAA3823134.1"/>
    </source>
</evidence>
<evidence type="ECO:0000313" key="2">
    <source>
        <dbReference type="Proteomes" id="UP001500888"/>
    </source>
</evidence>
<dbReference type="EMBL" id="BAAAZR010000018">
    <property type="protein sequence ID" value="GAA3823134.1"/>
    <property type="molecule type" value="Genomic_DNA"/>
</dbReference>
<keyword evidence="2" id="KW-1185">Reference proteome</keyword>